<reference evidence="2" key="1">
    <citation type="journal article" date="2004" name="Environ. Microbiol.">
        <title>The genome of Desulfotalea psychrophila, a sulfate-reducing bacterium from permanently cold Arctic sediments.</title>
        <authorList>
            <person name="Rabus R."/>
            <person name="Ruepp A."/>
            <person name="Frickey T."/>
            <person name="Rattei T."/>
            <person name="Fartmann B."/>
            <person name="Stark M."/>
            <person name="Bauer M."/>
            <person name="Zibat A."/>
            <person name="Lombardot T."/>
            <person name="Becker I."/>
            <person name="Amann J."/>
            <person name="Gellner K."/>
            <person name="Teeling H."/>
            <person name="Leuschner W.D."/>
            <person name="Gloeckner F.-O."/>
            <person name="Lupas A.N."/>
            <person name="Amann R."/>
            <person name="Klenk H.-P."/>
        </authorList>
    </citation>
    <scope>NUCLEOTIDE SEQUENCE [LARGE SCALE GENOMIC DNA]</scope>
    <source>
        <strain evidence="2">DSM 12343 / LSv54</strain>
    </source>
</reference>
<sequence length="141" mass="16569">MPGILAGYWFYLRSSGDCSSDRRKTSVKKWGGNMGDVTSYVDRAFGKDIFEKTLETEFEESFTEDFLGFRQEEIESMSKGQLLKRVIELERRDYVNGAMGDVLHFAVRDLFFNHFDYDGTDWDDAFKERILRNVYSCYLRS</sequence>
<protein>
    <submittedName>
        <fullName evidence="1">Uncharacterized protein</fullName>
    </submittedName>
</protein>
<dbReference type="KEGG" id="dps:DP1574"/>
<accession>Q6AMX1</accession>
<organism evidence="1 2">
    <name type="scientific">Desulfotalea psychrophila (strain LSv54 / DSM 12343)</name>
    <dbReference type="NCBI Taxonomy" id="177439"/>
    <lineage>
        <taxon>Bacteria</taxon>
        <taxon>Pseudomonadati</taxon>
        <taxon>Thermodesulfobacteriota</taxon>
        <taxon>Desulfobulbia</taxon>
        <taxon>Desulfobulbales</taxon>
        <taxon>Desulfocapsaceae</taxon>
        <taxon>Desulfotalea</taxon>
    </lineage>
</organism>
<dbReference type="Proteomes" id="UP000000602">
    <property type="component" value="Chromosome"/>
</dbReference>
<dbReference type="EMBL" id="CR522870">
    <property type="protein sequence ID" value="CAG36303.1"/>
    <property type="molecule type" value="Genomic_DNA"/>
</dbReference>
<dbReference type="STRING" id="177439.DP1574"/>
<evidence type="ECO:0000313" key="2">
    <source>
        <dbReference type="Proteomes" id="UP000000602"/>
    </source>
</evidence>
<keyword evidence="2" id="KW-1185">Reference proteome</keyword>
<proteinExistence type="predicted"/>
<evidence type="ECO:0000313" key="1">
    <source>
        <dbReference type="EMBL" id="CAG36303.1"/>
    </source>
</evidence>
<name>Q6AMX1_DESPS</name>
<gene>
    <name evidence="1" type="ordered locus">DP1574</name>
</gene>
<dbReference type="HOGENOM" id="CLU_1822281_0_0_7"/>
<dbReference type="AlphaFoldDB" id="Q6AMX1"/>